<gene>
    <name evidence="7" type="ORF">H8R25_13535</name>
</gene>
<keyword evidence="8" id="KW-1185">Reference proteome</keyword>
<evidence type="ECO:0000313" key="8">
    <source>
        <dbReference type="Proteomes" id="UP000641454"/>
    </source>
</evidence>
<dbReference type="EMBL" id="JACRUL010000038">
    <property type="protein sequence ID" value="MBC5845455.1"/>
    <property type="molecule type" value="Genomic_DNA"/>
</dbReference>
<evidence type="ECO:0000256" key="3">
    <source>
        <dbReference type="ARBA" id="ARBA00022989"/>
    </source>
</evidence>
<accession>A0A923SGD4</accession>
<evidence type="ECO:0000313" key="7">
    <source>
        <dbReference type="EMBL" id="MBC5845455.1"/>
    </source>
</evidence>
<dbReference type="Pfam" id="PF06271">
    <property type="entry name" value="RDD"/>
    <property type="match status" value="1"/>
</dbReference>
<evidence type="ECO:0000256" key="1">
    <source>
        <dbReference type="ARBA" id="ARBA00004141"/>
    </source>
</evidence>
<dbReference type="PANTHER" id="PTHR38480:SF1">
    <property type="entry name" value="SLR0254 PROTEIN"/>
    <property type="match status" value="1"/>
</dbReference>
<reference evidence="7 8" key="1">
    <citation type="submission" date="2020-08" db="EMBL/GenBank/DDBJ databases">
        <title>Description of novel Flavobacterium F-392 isolate.</title>
        <authorList>
            <person name="Saticioglu I.B."/>
            <person name="Duman M."/>
            <person name="Altun S."/>
        </authorList>
    </citation>
    <scope>NUCLEOTIDE SEQUENCE [LARGE SCALE GENOMIC DNA]</scope>
    <source>
        <strain evidence="7 8">F-392</strain>
    </source>
</reference>
<comment type="caution">
    <text evidence="7">The sequence shown here is derived from an EMBL/GenBank/DDBJ whole genome shotgun (WGS) entry which is preliminary data.</text>
</comment>
<evidence type="ECO:0000256" key="5">
    <source>
        <dbReference type="SAM" id="Phobius"/>
    </source>
</evidence>
<evidence type="ECO:0000256" key="2">
    <source>
        <dbReference type="ARBA" id="ARBA00022692"/>
    </source>
</evidence>
<dbReference type="PANTHER" id="PTHR38480">
    <property type="entry name" value="SLR0254 PROTEIN"/>
    <property type="match status" value="1"/>
</dbReference>
<keyword evidence="3 5" id="KW-1133">Transmembrane helix</keyword>
<feature type="transmembrane region" description="Helical" evidence="5">
    <location>
        <begin position="52"/>
        <end position="75"/>
    </location>
</feature>
<protein>
    <submittedName>
        <fullName evidence="7">RDD family protein</fullName>
    </submittedName>
</protein>
<feature type="transmembrane region" description="Helical" evidence="5">
    <location>
        <begin position="12"/>
        <end position="32"/>
    </location>
</feature>
<dbReference type="Proteomes" id="UP000641454">
    <property type="component" value="Unassembled WGS sequence"/>
</dbReference>
<dbReference type="RefSeq" id="WP_187020022.1">
    <property type="nucleotide sequence ID" value="NZ_JACRUK010000039.1"/>
</dbReference>
<dbReference type="AlphaFoldDB" id="A0A923SGD4"/>
<sequence length="140" mass="15715">MATKTHLGRRILAGLIDYSIILTFFCVFIFSFGTQNSQGEYTVTGILALVPFFFWFGFIVLIEVFLGATVGNSIVGLQPKSLTRNNGQLTFSQVLKRHLMDPFDLFPFGLIGIITIKNTEKHQRLGDIWAKTIVTPLTEN</sequence>
<dbReference type="GO" id="GO:0016020">
    <property type="term" value="C:membrane"/>
    <property type="evidence" value="ECO:0007669"/>
    <property type="project" value="UniProtKB-SubCell"/>
</dbReference>
<dbReference type="InterPro" id="IPR010432">
    <property type="entry name" value="RDD"/>
</dbReference>
<organism evidence="7 8">
    <name type="scientific">Flavobacterium muglaense</name>
    <dbReference type="NCBI Taxonomy" id="2764716"/>
    <lineage>
        <taxon>Bacteria</taxon>
        <taxon>Pseudomonadati</taxon>
        <taxon>Bacteroidota</taxon>
        <taxon>Flavobacteriia</taxon>
        <taxon>Flavobacteriales</taxon>
        <taxon>Flavobacteriaceae</taxon>
        <taxon>Flavobacterium</taxon>
    </lineage>
</organism>
<keyword evidence="4 5" id="KW-0472">Membrane</keyword>
<keyword evidence="2 5" id="KW-0812">Transmembrane</keyword>
<evidence type="ECO:0000259" key="6">
    <source>
        <dbReference type="Pfam" id="PF06271"/>
    </source>
</evidence>
<comment type="subcellular location">
    <subcellularLocation>
        <location evidence="1">Membrane</location>
        <topology evidence="1">Multi-pass membrane protein</topology>
    </subcellularLocation>
</comment>
<evidence type="ECO:0000256" key="4">
    <source>
        <dbReference type="ARBA" id="ARBA00023136"/>
    </source>
</evidence>
<name>A0A923SGD4_9FLAO</name>
<proteinExistence type="predicted"/>
<feature type="domain" description="RDD" evidence="6">
    <location>
        <begin position="6"/>
        <end position="131"/>
    </location>
</feature>